<dbReference type="PROSITE" id="PS01319">
    <property type="entry name" value="RBFA"/>
    <property type="match status" value="1"/>
</dbReference>
<dbReference type="InterPro" id="IPR023799">
    <property type="entry name" value="RbfA_dom_sf"/>
</dbReference>
<dbReference type="InterPro" id="IPR020053">
    <property type="entry name" value="Ribosome-bd_factorA_CS"/>
</dbReference>
<name>A0A3D8M5R1_9ALTE</name>
<evidence type="ECO:0000313" key="3">
    <source>
        <dbReference type="EMBL" id="RDV24492.1"/>
    </source>
</evidence>
<gene>
    <name evidence="2" type="primary">rbfA</name>
    <name evidence="3" type="ORF">DXV75_13805</name>
</gene>
<dbReference type="InterPro" id="IPR000238">
    <property type="entry name" value="RbfA"/>
</dbReference>
<dbReference type="Pfam" id="PF02033">
    <property type="entry name" value="RBFA"/>
    <property type="match status" value="1"/>
</dbReference>
<proteinExistence type="inferred from homology"/>
<dbReference type="AlphaFoldDB" id="A0A3D8M5R1"/>
<comment type="subcellular location">
    <subcellularLocation>
        <location evidence="2">Cytoplasm</location>
    </subcellularLocation>
</comment>
<dbReference type="SUPFAM" id="SSF89919">
    <property type="entry name" value="Ribosome-binding factor A, RbfA"/>
    <property type="match status" value="1"/>
</dbReference>
<evidence type="ECO:0000256" key="1">
    <source>
        <dbReference type="ARBA" id="ARBA00022517"/>
    </source>
</evidence>
<sequence>MAREFSRTDRVAQQIHKEVASILQNEYKHRVGQLPLITVSDVDVSRDLAHAKVFVTIYDNDEAAAKAQIKQMDEFKGFIRSLLAKRLRMRSVPHLHFFEDKSITEGMRISNLVSQTIAQDEAKSQSKDEEQE</sequence>
<comment type="function">
    <text evidence="2">One of several proteins that assist in the late maturation steps of the functional core of the 30S ribosomal subunit. Associates with free 30S ribosomal subunits (but not with 30S subunits that are part of 70S ribosomes or polysomes). Required for efficient processing of 16S rRNA. May interact with the 5'-terminal helix region of 16S rRNA.</text>
</comment>
<dbReference type="InterPro" id="IPR015946">
    <property type="entry name" value="KH_dom-like_a/b"/>
</dbReference>
<keyword evidence="1 2" id="KW-0690">Ribosome biogenesis</keyword>
<protein>
    <recommendedName>
        <fullName evidence="2">Ribosome-binding factor A</fullName>
    </recommendedName>
</protein>
<dbReference type="Proteomes" id="UP000256561">
    <property type="component" value="Unassembled WGS sequence"/>
</dbReference>
<dbReference type="PANTHER" id="PTHR33515:SF1">
    <property type="entry name" value="RIBOSOME-BINDING FACTOR A, CHLOROPLASTIC-RELATED"/>
    <property type="match status" value="1"/>
</dbReference>
<comment type="caution">
    <text evidence="3">The sequence shown here is derived from an EMBL/GenBank/DDBJ whole genome shotgun (WGS) entry which is preliminary data.</text>
</comment>
<evidence type="ECO:0000256" key="2">
    <source>
        <dbReference type="HAMAP-Rule" id="MF_00003"/>
    </source>
</evidence>
<dbReference type="GO" id="GO:0030490">
    <property type="term" value="P:maturation of SSU-rRNA"/>
    <property type="evidence" value="ECO:0007669"/>
    <property type="project" value="UniProtKB-UniRule"/>
</dbReference>
<evidence type="ECO:0000313" key="4">
    <source>
        <dbReference type="Proteomes" id="UP000256561"/>
    </source>
</evidence>
<organism evidence="3 4">
    <name type="scientific">Alteromonas aestuariivivens</name>
    <dbReference type="NCBI Taxonomy" id="1938339"/>
    <lineage>
        <taxon>Bacteria</taxon>
        <taxon>Pseudomonadati</taxon>
        <taxon>Pseudomonadota</taxon>
        <taxon>Gammaproteobacteria</taxon>
        <taxon>Alteromonadales</taxon>
        <taxon>Alteromonadaceae</taxon>
        <taxon>Alteromonas/Salinimonas group</taxon>
        <taxon>Alteromonas</taxon>
    </lineage>
</organism>
<dbReference type="PANTHER" id="PTHR33515">
    <property type="entry name" value="RIBOSOME-BINDING FACTOR A, CHLOROPLASTIC-RELATED"/>
    <property type="match status" value="1"/>
</dbReference>
<dbReference type="EMBL" id="QRHA01000010">
    <property type="protein sequence ID" value="RDV24492.1"/>
    <property type="molecule type" value="Genomic_DNA"/>
</dbReference>
<dbReference type="NCBIfam" id="TIGR00082">
    <property type="entry name" value="rbfA"/>
    <property type="match status" value="1"/>
</dbReference>
<dbReference type="OrthoDB" id="307788at2"/>
<dbReference type="GO" id="GO:0005829">
    <property type="term" value="C:cytosol"/>
    <property type="evidence" value="ECO:0007669"/>
    <property type="project" value="TreeGrafter"/>
</dbReference>
<dbReference type="GO" id="GO:0043024">
    <property type="term" value="F:ribosomal small subunit binding"/>
    <property type="evidence" value="ECO:0007669"/>
    <property type="project" value="TreeGrafter"/>
</dbReference>
<comment type="subunit">
    <text evidence="2">Monomer. Binds 30S ribosomal subunits, but not 50S ribosomal subunits or 70S ribosomes.</text>
</comment>
<dbReference type="Gene3D" id="3.30.300.20">
    <property type="match status" value="1"/>
</dbReference>
<reference evidence="4" key="1">
    <citation type="submission" date="2018-08" db="EMBL/GenBank/DDBJ databases">
        <authorList>
            <person name="Zhang J."/>
            <person name="Du Z.-J."/>
        </authorList>
    </citation>
    <scope>NUCLEOTIDE SEQUENCE [LARGE SCALE GENOMIC DNA]</scope>
    <source>
        <strain evidence="4">KCTC 52655</strain>
    </source>
</reference>
<accession>A0A3D8M5R1</accession>
<keyword evidence="2" id="KW-0963">Cytoplasm</keyword>
<comment type="similarity">
    <text evidence="2">Belongs to the RbfA family.</text>
</comment>
<dbReference type="RefSeq" id="WP_115594014.1">
    <property type="nucleotide sequence ID" value="NZ_QRHA01000010.1"/>
</dbReference>
<keyword evidence="4" id="KW-1185">Reference proteome</keyword>
<dbReference type="HAMAP" id="MF_00003">
    <property type="entry name" value="RbfA"/>
    <property type="match status" value="1"/>
</dbReference>